<comment type="caution">
    <text evidence="2">The sequence shown here is derived from an EMBL/GenBank/DDBJ whole genome shotgun (WGS) entry which is preliminary data.</text>
</comment>
<gene>
    <name evidence="2" type="ORF">M9Y10_029453</name>
</gene>
<accession>A0ABR2KM68</accession>
<proteinExistence type="predicted"/>
<sequence>MSYIDAPGKKPKHPHYEHRTEKLDRKDNDFTCKKFHHVRKVSTHKKILKSLGRLGMCLNDKPVDHLQNGEFEKVCFIIINDYEDKHKYELGVGPLNDGYLIALKFHKLDFKIFYLYNSESDVFSNYMAFFLKRTSEQLTVFYSGRVTNKNSGISFTKTALIKETIGRIVEANYTGNTKLVFITDSIGSGPAFTINTEPHKNMTSISVDKTADPQSIEFEQSHGIFTYYFCKIISENPNITPNALAEKMDSYLSRFGEKIRIENSDSSLAESSLYL</sequence>
<reference evidence="2 3" key="1">
    <citation type="submission" date="2024-04" db="EMBL/GenBank/DDBJ databases">
        <title>Tritrichomonas musculus Genome.</title>
        <authorList>
            <person name="Alves-Ferreira E."/>
            <person name="Grigg M."/>
            <person name="Lorenzi H."/>
            <person name="Galac M."/>
        </authorList>
    </citation>
    <scope>NUCLEOTIDE SEQUENCE [LARGE SCALE GENOMIC DNA]</scope>
    <source>
        <strain evidence="2 3">EAF2021</strain>
    </source>
</reference>
<name>A0ABR2KM68_9EUKA</name>
<organism evidence="2 3">
    <name type="scientific">Tritrichomonas musculus</name>
    <dbReference type="NCBI Taxonomy" id="1915356"/>
    <lineage>
        <taxon>Eukaryota</taxon>
        <taxon>Metamonada</taxon>
        <taxon>Parabasalia</taxon>
        <taxon>Tritrichomonadida</taxon>
        <taxon>Tritrichomonadidae</taxon>
        <taxon>Tritrichomonas</taxon>
    </lineage>
</organism>
<dbReference type="Proteomes" id="UP001470230">
    <property type="component" value="Unassembled WGS sequence"/>
</dbReference>
<evidence type="ECO:0000256" key="1">
    <source>
        <dbReference type="SAM" id="MobiDB-lite"/>
    </source>
</evidence>
<feature type="region of interest" description="Disordered" evidence="1">
    <location>
        <begin position="1"/>
        <end position="21"/>
    </location>
</feature>
<protein>
    <submittedName>
        <fullName evidence="2">Uncharacterized protein</fullName>
    </submittedName>
</protein>
<dbReference type="EMBL" id="JAPFFF010000004">
    <property type="protein sequence ID" value="KAK8892230.1"/>
    <property type="molecule type" value="Genomic_DNA"/>
</dbReference>
<keyword evidence="3" id="KW-1185">Reference proteome</keyword>
<evidence type="ECO:0000313" key="2">
    <source>
        <dbReference type="EMBL" id="KAK8892230.1"/>
    </source>
</evidence>
<evidence type="ECO:0000313" key="3">
    <source>
        <dbReference type="Proteomes" id="UP001470230"/>
    </source>
</evidence>